<keyword evidence="1" id="KW-0812">Transmembrane</keyword>
<feature type="transmembrane region" description="Helical" evidence="1">
    <location>
        <begin position="21"/>
        <end position="43"/>
    </location>
</feature>
<dbReference type="OrthoDB" id="8854344at2"/>
<evidence type="ECO:0000256" key="1">
    <source>
        <dbReference type="SAM" id="Phobius"/>
    </source>
</evidence>
<keyword evidence="3" id="KW-1185">Reference proteome</keyword>
<gene>
    <name evidence="2" type="ORF">DES41_108267</name>
</gene>
<dbReference type="AlphaFoldDB" id="A0A368XM22"/>
<sequence length="150" mass="16268">MTRQVAASAGTTESGQLSSGALALGGIILIGLGFYFIFIRPALLPEDPRFMGTTLEHIRVAFPGLLLWLPRVFWVLGGYMVSTGLLTCYLARTCFRSRAPGAAWVAALSAVTSIGLMVVVNFLIDSDFKWLLLLFTAPWLVALGLYVRGK</sequence>
<name>A0A368XM22_9BURK</name>
<proteinExistence type="predicted"/>
<keyword evidence="1" id="KW-0472">Membrane</keyword>
<feature type="transmembrane region" description="Helical" evidence="1">
    <location>
        <begin position="72"/>
        <end position="91"/>
    </location>
</feature>
<accession>A0A368XM22</accession>
<protein>
    <submittedName>
        <fullName evidence="2">Uncharacterized protein</fullName>
    </submittedName>
</protein>
<keyword evidence="1" id="KW-1133">Transmembrane helix</keyword>
<reference evidence="2 3" key="1">
    <citation type="submission" date="2018-07" db="EMBL/GenBank/DDBJ databases">
        <title>Genomic Encyclopedia of Type Strains, Phase IV (KMG-IV): sequencing the most valuable type-strain genomes for metagenomic binning, comparative biology and taxonomic classification.</title>
        <authorList>
            <person name="Goeker M."/>
        </authorList>
    </citation>
    <scope>NUCLEOTIDE SEQUENCE [LARGE SCALE GENOMIC DNA]</scope>
    <source>
        <strain evidence="2 3">DSM 21634</strain>
    </source>
</reference>
<evidence type="ECO:0000313" key="2">
    <source>
        <dbReference type="EMBL" id="RCW68088.1"/>
    </source>
</evidence>
<dbReference type="RefSeq" id="WP_114470618.1">
    <property type="nucleotide sequence ID" value="NZ_QPJK01000008.1"/>
</dbReference>
<comment type="caution">
    <text evidence="2">The sequence shown here is derived from an EMBL/GenBank/DDBJ whole genome shotgun (WGS) entry which is preliminary data.</text>
</comment>
<dbReference type="EMBL" id="QPJK01000008">
    <property type="protein sequence ID" value="RCW68088.1"/>
    <property type="molecule type" value="Genomic_DNA"/>
</dbReference>
<dbReference type="Proteomes" id="UP000252884">
    <property type="component" value="Unassembled WGS sequence"/>
</dbReference>
<evidence type="ECO:0000313" key="3">
    <source>
        <dbReference type="Proteomes" id="UP000252884"/>
    </source>
</evidence>
<feature type="transmembrane region" description="Helical" evidence="1">
    <location>
        <begin position="130"/>
        <end position="147"/>
    </location>
</feature>
<organism evidence="2 3">
    <name type="scientific">Pseudorhodoferax soli</name>
    <dbReference type="NCBI Taxonomy" id="545864"/>
    <lineage>
        <taxon>Bacteria</taxon>
        <taxon>Pseudomonadati</taxon>
        <taxon>Pseudomonadota</taxon>
        <taxon>Betaproteobacteria</taxon>
        <taxon>Burkholderiales</taxon>
        <taxon>Comamonadaceae</taxon>
    </lineage>
</organism>
<feature type="transmembrane region" description="Helical" evidence="1">
    <location>
        <begin position="103"/>
        <end position="124"/>
    </location>
</feature>